<dbReference type="InterPro" id="IPR002397">
    <property type="entry name" value="Cyt_P450_B"/>
</dbReference>
<dbReference type="RefSeq" id="WP_184803681.1">
    <property type="nucleotide sequence ID" value="NZ_JACIIZ010000011.1"/>
</dbReference>
<accession>A0A7X0EFR9</accession>
<dbReference type="AlphaFoldDB" id="A0A7X0EFR9"/>
<dbReference type="PRINTS" id="PR00359">
    <property type="entry name" value="BP450"/>
</dbReference>
<dbReference type="PROSITE" id="PS00086">
    <property type="entry name" value="CYTOCHROME_P450"/>
    <property type="match status" value="1"/>
</dbReference>
<keyword evidence="4" id="KW-1185">Reference proteome</keyword>
<keyword evidence="2" id="KW-0479">Metal-binding</keyword>
<organism evidence="3 4">
    <name type="scientific">Nitrospirillum iridis</name>
    <dbReference type="NCBI Taxonomy" id="765888"/>
    <lineage>
        <taxon>Bacteria</taxon>
        <taxon>Pseudomonadati</taxon>
        <taxon>Pseudomonadota</taxon>
        <taxon>Alphaproteobacteria</taxon>
        <taxon>Rhodospirillales</taxon>
        <taxon>Azospirillaceae</taxon>
        <taxon>Nitrospirillum</taxon>
    </lineage>
</organism>
<dbReference type="PANTHER" id="PTHR46696:SF1">
    <property type="entry name" value="CYTOCHROME P450 YJIB-RELATED"/>
    <property type="match status" value="1"/>
</dbReference>
<keyword evidence="2" id="KW-0503">Monooxygenase</keyword>
<protein>
    <recommendedName>
        <fullName evidence="5">Cytochrome P450</fullName>
    </recommendedName>
</protein>
<keyword evidence="2" id="KW-0349">Heme</keyword>
<dbReference type="PANTHER" id="PTHR46696">
    <property type="entry name" value="P450, PUTATIVE (EUROFUNG)-RELATED"/>
    <property type="match status" value="1"/>
</dbReference>
<dbReference type="CDD" id="cd00302">
    <property type="entry name" value="cytochrome_P450"/>
    <property type="match status" value="1"/>
</dbReference>
<dbReference type="GO" id="GO:0004497">
    <property type="term" value="F:monooxygenase activity"/>
    <property type="evidence" value="ECO:0007669"/>
    <property type="project" value="UniProtKB-KW"/>
</dbReference>
<dbReference type="GO" id="GO:0020037">
    <property type="term" value="F:heme binding"/>
    <property type="evidence" value="ECO:0007669"/>
    <property type="project" value="InterPro"/>
</dbReference>
<evidence type="ECO:0000313" key="4">
    <source>
        <dbReference type="Proteomes" id="UP000539175"/>
    </source>
</evidence>
<comment type="similarity">
    <text evidence="1 2">Belongs to the cytochrome P450 family.</text>
</comment>
<proteinExistence type="inferred from homology"/>
<dbReference type="EMBL" id="JACIIZ010000011">
    <property type="protein sequence ID" value="MBB6253336.1"/>
    <property type="molecule type" value="Genomic_DNA"/>
</dbReference>
<sequence>MVPIIDGNQDERKSAGLAARHLAVDPGMRRVDSFTAARDILRSPAARQDGAGAAYVDVGDPEHVPVFYLDGEAHRKRRSAIAGLFTPKAVANRYRRIMEQTTEGLLARFRARGEARLDEISFELAVAVAAEIVGLTEKPAHRMAPRIAVLLDSTLGSVSGKPGLVLKAKSAFHALRFYLMDVRPAVRARRMARGDDIISQTLDKGYSGRAILIECMTYATAGMVTTREFIVMAAWHLFDRPDLRAQFVNADEAGQFEILEEILRLEPVAAMIQRRMEADPPSSCGAAVAAGERVAIDIRAVNTDEAAVGACPYRIDPARARQRRQGGASLSFGDGPHTCPGRQVALHETRVFLDRLFRTPGLRLLRVPDMSWNPALMSYELRDARIACDRA</sequence>
<dbReference type="InterPro" id="IPR001128">
    <property type="entry name" value="Cyt_P450"/>
</dbReference>
<reference evidence="3 4" key="1">
    <citation type="submission" date="2020-08" db="EMBL/GenBank/DDBJ databases">
        <title>Genomic Encyclopedia of Type Strains, Phase IV (KMG-IV): sequencing the most valuable type-strain genomes for metagenomic binning, comparative biology and taxonomic classification.</title>
        <authorList>
            <person name="Goeker M."/>
        </authorList>
    </citation>
    <scope>NUCLEOTIDE SEQUENCE [LARGE SCALE GENOMIC DNA]</scope>
    <source>
        <strain evidence="3 4">DSM 22198</strain>
    </source>
</reference>
<comment type="caution">
    <text evidence="3">The sequence shown here is derived from an EMBL/GenBank/DDBJ whole genome shotgun (WGS) entry which is preliminary data.</text>
</comment>
<evidence type="ECO:0008006" key="5">
    <source>
        <dbReference type="Google" id="ProtNLM"/>
    </source>
</evidence>
<evidence type="ECO:0000256" key="2">
    <source>
        <dbReference type="RuleBase" id="RU000461"/>
    </source>
</evidence>
<dbReference type="GO" id="GO:0016705">
    <property type="term" value="F:oxidoreductase activity, acting on paired donors, with incorporation or reduction of molecular oxygen"/>
    <property type="evidence" value="ECO:0007669"/>
    <property type="project" value="InterPro"/>
</dbReference>
<evidence type="ECO:0000256" key="1">
    <source>
        <dbReference type="ARBA" id="ARBA00010617"/>
    </source>
</evidence>
<dbReference type="Proteomes" id="UP000539175">
    <property type="component" value="Unassembled WGS sequence"/>
</dbReference>
<keyword evidence="2" id="KW-0408">Iron</keyword>
<dbReference type="InterPro" id="IPR017972">
    <property type="entry name" value="Cyt_P450_CS"/>
</dbReference>
<name>A0A7X0EFR9_9PROT</name>
<gene>
    <name evidence="3" type="ORF">FHS74_003905</name>
</gene>
<dbReference type="InterPro" id="IPR036396">
    <property type="entry name" value="Cyt_P450_sf"/>
</dbReference>
<dbReference type="Gene3D" id="1.10.630.10">
    <property type="entry name" value="Cytochrome P450"/>
    <property type="match status" value="1"/>
</dbReference>
<dbReference type="GO" id="GO:0005506">
    <property type="term" value="F:iron ion binding"/>
    <property type="evidence" value="ECO:0007669"/>
    <property type="project" value="InterPro"/>
</dbReference>
<dbReference type="Pfam" id="PF00067">
    <property type="entry name" value="p450"/>
    <property type="match status" value="1"/>
</dbReference>
<keyword evidence="2" id="KW-0560">Oxidoreductase</keyword>
<dbReference type="SUPFAM" id="SSF48264">
    <property type="entry name" value="Cytochrome P450"/>
    <property type="match status" value="1"/>
</dbReference>
<evidence type="ECO:0000313" key="3">
    <source>
        <dbReference type="EMBL" id="MBB6253336.1"/>
    </source>
</evidence>